<evidence type="ECO:0000313" key="2">
    <source>
        <dbReference type="Proteomes" id="UP001207654"/>
    </source>
</evidence>
<dbReference type="Proteomes" id="UP001207654">
    <property type="component" value="Unassembled WGS sequence"/>
</dbReference>
<dbReference type="RefSeq" id="WP_267532013.1">
    <property type="nucleotide sequence ID" value="NZ_JAPNKA010000001.1"/>
</dbReference>
<evidence type="ECO:0008006" key="3">
    <source>
        <dbReference type="Google" id="ProtNLM"/>
    </source>
</evidence>
<sequence>MMVEKRISNMARDAGQKSSALGLLGDSEPANFSDRLTVPLDRLHPTRHNIWTPILDVIQAHAFRAHRVRLDDSELYVRNAVKHPERKPRPDVAGWQDEVCSDVTEFERLLAEHKPRLVLCFGSFAWEFARRALGESPNKAYGEWNTTKMGVEFKKSVGNFNPSQVNIFPLLHASIARGRFLESHKGFCGSPDMNYFDFVGGALAGVLLKHRGQFGSWLQ</sequence>
<evidence type="ECO:0000313" key="1">
    <source>
        <dbReference type="EMBL" id="MCY1072993.1"/>
    </source>
</evidence>
<accession>A0ABT3ZUA1</accession>
<protein>
    <recommendedName>
        <fullName evidence="3">Uracil DNA glycosylase superfamily protein</fullName>
    </recommendedName>
</protein>
<dbReference type="SUPFAM" id="SSF52141">
    <property type="entry name" value="Uracil-DNA glycosylase-like"/>
    <property type="match status" value="1"/>
</dbReference>
<proteinExistence type="predicted"/>
<organism evidence="1 2">
    <name type="scientific">Archangium lansingense</name>
    <dbReference type="NCBI Taxonomy" id="2995310"/>
    <lineage>
        <taxon>Bacteria</taxon>
        <taxon>Pseudomonadati</taxon>
        <taxon>Myxococcota</taxon>
        <taxon>Myxococcia</taxon>
        <taxon>Myxococcales</taxon>
        <taxon>Cystobacterineae</taxon>
        <taxon>Archangiaceae</taxon>
        <taxon>Archangium</taxon>
    </lineage>
</organism>
<comment type="caution">
    <text evidence="1">The sequence shown here is derived from an EMBL/GenBank/DDBJ whole genome shotgun (WGS) entry which is preliminary data.</text>
</comment>
<name>A0ABT3ZUA1_9BACT</name>
<keyword evidence="2" id="KW-1185">Reference proteome</keyword>
<gene>
    <name evidence="1" type="ORF">OV287_00725</name>
</gene>
<dbReference type="EMBL" id="JAPNKA010000001">
    <property type="protein sequence ID" value="MCY1072993.1"/>
    <property type="molecule type" value="Genomic_DNA"/>
</dbReference>
<dbReference type="InterPro" id="IPR036895">
    <property type="entry name" value="Uracil-DNA_glycosylase-like_sf"/>
</dbReference>
<dbReference type="Gene3D" id="3.40.470.10">
    <property type="entry name" value="Uracil-DNA glycosylase-like domain"/>
    <property type="match status" value="1"/>
</dbReference>
<reference evidence="1 2" key="1">
    <citation type="submission" date="2022-11" db="EMBL/GenBank/DDBJ databases">
        <title>Minimal conservation of predation-associated metabolite biosynthetic gene clusters underscores biosynthetic potential of Myxococcota including descriptions for ten novel species: Archangium lansinium sp. nov., Myxococcus landrumus sp. nov., Nannocystis bai.</title>
        <authorList>
            <person name="Ahearne A."/>
            <person name="Stevens C."/>
            <person name="Phillips K."/>
        </authorList>
    </citation>
    <scope>NUCLEOTIDE SEQUENCE [LARGE SCALE GENOMIC DNA]</scope>
    <source>
        <strain evidence="1 2">MIWBW</strain>
    </source>
</reference>